<keyword evidence="1" id="KW-0464">Manganese</keyword>
<comment type="cofactor">
    <cofactor evidence="1">
        <name>Mn(2+)</name>
        <dbReference type="ChEBI" id="CHEBI:29035"/>
    </cofactor>
    <text evidence="1">The Mn(2+) ion enhances activity.</text>
</comment>
<name>A0A1H9TC19_9LACT</name>
<organism evidence="3 4">
    <name type="scientific">Isobaculum melis</name>
    <dbReference type="NCBI Taxonomy" id="142588"/>
    <lineage>
        <taxon>Bacteria</taxon>
        <taxon>Bacillati</taxon>
        <taxon>Bacillota</taxon>
        <taxon>Bacilli</taxon>
        <taxon>Lactobacillales</taxon>
        <taxon>Carnobacteriaceae</taxon>
        <taxon>Isobaculum</taxon>
    </lineage>
</organism>
<dbReference type="NCBIfam" id="TIGR01891">
    <property type="entry name" value="amidohydrolases"/>
    <property type="match status" value="1"/>
</dbReference>
<reference evidence="3 4" key="1">
    <citation type="submission" date="2016-10" db="EMBL/GenBank/DDBJ databases">
        <authorList>
            <person name="de Groot N.N."/>
        </authorList>
    </citation>
    <scope>NUCLEOTIDE SEQUENCE [LARGE SCALE GENOMIC DNA]</scope>
    <source>
        <strain evidence="3 4">DSM 13760</strain>
    </source>
</reference>
<dbReference type="Pfam" id="PF01546">
    <property type="entry name" value="Peptidase_M20"/>
    <property type="match status" value="1"/>
</dbReference>
<dbReference type="FunFam" id="3.30.70.360:FF:000020">
    <property type="entry name" value="Peptidase, M20/M25/M40 family"/>
    <property type="match status" value="1"/>
</dbReference>
<evidence type="ECO:0000313" key="3">
    <source>
        <dbReference type="EMBL" id="SER94785.1"/>
    </source>
</evidence>
<protein>
    <submittedName>
        <fullName evidence="3">Amidohydrolase</fullName>
    </submittedName>
</protein>
<feature type="binding site" evidence="1">
    <location>
        <position position="143"/>
    </location>
    <ligand>
        <name>Mn(2+)</name>
        <dbReference type="ChEBI" id="CHEBI:29035"/>
        <label>2</label>
    </ligand>
</feature>
<gene>
    <name evidence="3" type="ORF">SAMN04488559_11233</name>
</gene>
<dbReference type="SUPFAM" id="SSF53187">
    <property type="entry name" value="Zn-dependent exopeptidases"/>
    <property type="match status" value="1"/>
</dbReference>
<dbReference type="CDD" id="cd08021">
    <property type="entry name" value="M20_Acy1_YhaA-like"/>
    <property type="match status" value="1"/>
</dbReference>
<dbReference type="STRING" id="142588.SAMN04488559_11233"/>
<dbReference type="Proteomes" id="UP000198948">
    <property type="component" value="Unassembled WGS sequence"/>
</dbReference>
<evidence type="ECO:0000313" key="4">
    <source>
        <dbReference type="Proteomes" id="UP000198948"/>
    </source>
</evidence>
<keyword evidence="3" id="KW-0378">Hydrolase</keyword>
<dbReference type="InterPro" id="IPR002933">
    <property type="entry name" value="Peptidase_M20"/>
</dbReference>
<feature type="binding site" evidence="1">
    <location>
        <position position="109"/>
    </location>
    <ligand>
        <name>Mn(2+)</name>
        <dbReference type="ChEBI" id="CHEBI:29035"/>
        <label>2</label>
    </ligand>
</feature>
<dbReference type="InterPro" id="IPR011650">
    <property type="entry name" value="Peptidase_M20_dimer"/>
</dbReference>
<dbReference type="Pfam" id="PF07687">
    <property type="entry name" value="M20_dimer"/>
    <property type="match status" value="1"/>
</dbReference>
<feature type="domain" description="Peptidase M20 dimerisation" evidence="2">
    <location>
        <begin position="186"/>
        <end position="283"/>
    </location>
</feature>
<keyword evidence="4" id="KW-1185">Reference proteome</keyword>
<dbReference type="GO" id="GO:0046872">
    <property type="term" value="F:metal ion binding"/>
    <property type="evidence" value="ECO:0007669"/>
    <property type="project" value="UniProtKB-KW"/>
</dbReference>
<dbReference type="Gene3D" id="3.30.70.360">
    <property type="match status" value="1"/>
</dbReference>
<accession>A0A1H9TC19</accession>
<evidence type="ECO:0000259" key="2">
    <source>
        <dbReference type="Pfam" id="PF07687"/>
    </source>
</evidence>
<sequence>MENLQTKLFAKLQEKEAEMIQIRRHFHESPELSFQETKTAQYIAAFYEDKACDIQTNVGGGNGILVDIHGGKKGPTLAIRADFDALPIQEETELPFSSKIPGVMHACGHDGHTAYMMVLAASLIELKEELAGTIRVIHQPAEEVPPGGAKGMIEAGCLDGVENVLGIHVMSTMPLGDVLYHKGPVHTGRASFKVALKGKGGHGSTPQDANDTIVAAAQFVTAIQTIVSRRINPFDTATVTIGSFDGKGSSNVIKDTVTLEGDVRMMKEETREIVEKEFRQIVEGISHTFGLTYELTYENDYPVCVNDEKVTEMVANALQEAAIPEMKNLVECGPQTPSEDFSYYAKERPSCFFFVGAHKEGTPMYPHHHPKFYIDEACLMIAAKSMASAVVYYLSKGV</sequence>
<feature type="binding site" evidence="1">
    <location>
        <position position="168"/>
    </location>
    <ligand>
        <name>Mn(2+)</name>
        <dbReference type="ChEBI" id="CHEBI:29035"/>
        <label>2</label>
    </ligand>
</feature>
<dbReference type="PIRSF" id="PIRSF005962">
    <property type="entry name" value="Pept_M20D_amidohydro"/>
    <property type="match status" value="1"/>
</dbReference>
<feature type="binding site" evidence="1">
    <location>
        <position position="368"/>
    </location>
    <ligand>
        <name>Mn(2+)</name>
        <dbReference type="ChEBI" id="CHEBI:29035"/>
        <label>2</label>
    </ligand>
</feature>
<proteinExistence type="predicted"/>
<dbReference type="InterPro" id="IPR017439">
    <property type="entry name" value="Amidohydrolase"/>
</dbReference>
<feature type="binding site" evidence="1">
    <location>
        <position position="107"/>
    </location>
    <ligand>
        <name>Mn(2+)</name>
        <dbReference type="ChEBI" id="CHEBI:29035"/>
        <label>2</label>
    </ligand>
</feature>
<dbReference type="SUPFAM" id="SSF55031">
    <property type="entry name" value="Bacterial exopeptidase dimerisation domain"/>
    <property type="match status" value="1"/>
</dbReference>
<dbReference type="PANTHER" id="PTHR11014:SF63">
    <property type="entry name" value="METALLOPEPTIDASE, PUTATIVE (AFU_ORTHOLOGUE AFUA_6G09600)-RELATED"/>
    <property type="match status" value="1"/>
</dbReference>
<dbReference type="Gene3D" id="3.40.630.10">
    <property type="entry name" value="Zn peptidases"/>
    <property type="match status" value="1"/>
</dbReference>
<keyword evidence="1" id="KW-0479">Metal-binding</keyword>
<dbReference type="PANTHER" id="PTHR11014">
    <property type="entry name" value="PEPTIDASE M20 FAMILY MEMBER"/>
    <property type="match status" value="1"/>
</dbReference>
<dbReference type="OrthoDB" id="9776731at2"/>
<evidence type="ECO:0000256" key="1">
    <source>
        <dbReference type="PIRSR" id="PIRSR005962-1"/>
    </source>
</evidence>
<dbReference type="EMBL" id="FOHA01000012">
    <property type="protein sequence ID" value="SER94785.1"/>
    <property type="molecule type" value="Genomic_DNA"/>
</dbReference>
<dbReference type="GO" id="GO:0016787">
    <property type="term" value="F:hydrolase activity"/>
    <property type="evidence" value="ECO:0007669"/>
    <property type="project" value="UniProtKB-KW"/>
</dbReference>
<dbReference type="AlphaFoldDB" id="A0A1H9TC19"/>
<dbReference type="InterPro" id="IPR036264">
    <property type="entry name" value="Bact_exopeptidase_dim_dom"/>
</dbReference>